<organism evidence="1 2">
    <name type="scientific">Bifidobacterium catenulatum DSM 16992 = JCM 1194 = LMG 11043</name>
    <dbReference type="NCBI Taxonomy" id="566552"/>
    <lineage>
        <taxon>Bacteria</taxon>
        <taxon>Bacillati</taxon>
        <taxon>Actinomycetota</taxon>
        <taxon>Actinomycetes</taxon>
        <taxon>Bifidobacteriales</taxon>
        <taxon>Bifidobacteriaceae</taxon>
        <taxon>Bifidobacterium</taxon>
    </lineage>
</organism>
<keyword evidence="2" id="KW-1185">Reference proteome</keyword>
<dbReference type="Proteomes" id="UP000035061">
    <property type="component" value="Chromosome"/>
</dbReference>
<evidence type="ECO:0000313" key="1">
    <source>
        <dbReference type="EMBL" id="BAR01797.1"/>
    </source>
</evidence>
<sequence length="45" mass="5268">MKVKKTLTDMIIKWHQAGYSLDEIAPLMPQVPKEEIKAIIQQHHE</sequence>
<dbReference type="EMBL" id="AP012325">
    <property type="protein sequence ID" value="BAR01797.1"/>
    <property type="molecule type" value="Genomic_DNA"/>
</dbReference>
<gene>
    <name evidence="1" type="ORF">BBCT_0829</name>
</gene>
<name>A0ABN5V1B3_9BIFI</name>
<evidence type="ECO:0008006" key="3">
    <source>
        <dbReference type="Google" id="ProtNLM"/>
    </source>
</evidence>
<accession>A0ABN5V1B3</accession>
<evidence type="ECO:0000313" key="2">
    <source>
        <dbReference type="Proteomes" id="UP000035061"/>
    </source>
</evidence>
<protein>
    <recommendedName>
        <fullName evidence="3">Antitoxin</fullName>
    </recommendedName>
</protein>
<dbReference type="GeneID" id="45582737"/>
<reference evidence="1 2" key="1">
    <citation type="submission" date="2012-02" db="EMBL/GenBank/DDBJ databases">
        <title>Complete genome sequence of Bifidobacterium catenulatum JCM 1194.</title>
        <authorList>
            <person name="Toh H."/>
            <person name="Oshima K."/>
            <person name="Morita H."/>
            <person name="Hattori M."/>
        </authorList>
    </citation>
    <scope>NUCLEOTIDE SEQUENCE [LARGE SCALE GENOMIC DNA]</scope>
    <source>
        <strain evidence="1 2">JCM 1194</strain>
    </source>
</reference>
<proteinExistence type="predicted"/>
<dbReference type="RefSeq" id="WP_231858093.1">
    <property type="nucleotide sequence ID" value="NZ_ABXY01000011.1"/>
</dbReference>